<keyword evidence="5" id="KW-0472">Membrane</keyword>
<keyword evidence="3" id="KW-0309">Germination</keyword>
<dbReference type="AlphaFoldDB" id="A0A348AK86"/>
<dbReference type="InterPro" id="IPR008844">
    <property type="entry name" value="Spore_GerAC-like"/>
</dbReference>
<dbReference type="InterPro" id="IPR057336">
    <property type="entry name" value="GerAC_N"/>
</dbReference>
<dbReference type="GO" id="GO:0009847">
    <property type="term" value="P:spore germination"/>
    <property type="evidence" value="ECO:0007669"/>
    <property type="project" value="InterPro"/>
</dbReference>
<evidence type="ECO:0000256" key="3">
    <source>
        <dbReference type="ARBA" id="ARBA00022544"/>
    </source>
</evidence>
<feature type="domain" description="Spore germination GerAC-like C-terminal" evidence="9">
    <location>
        <begin position="244"/>
        <end position="415"/>
    </location>
</feature>
<dbReference type="InterPro" id="IPR046953">
    <property type="entry name" value="Spore_GerAC-like_C"/>
</dbReference>
<dbReference type="KEGG" id="mana:MAMMFC1_02168"/>
<dbReference type="Gene3D" id="3.30.300.210">
    <property type="entry name" value="Nutrient germinant receptor protein C, domain 3"/>
    <property type="match status" value="1"/>
</dbReference>
<dbReference type="RefSeq" id="WP_158618732.1">
    <property type="nucleotide sequence ID" value="NZ_AP018449.1"/>
</dbReference>
<evidence type="ECO:0000256" key="4">
    <source>
        <dbReference type="ARBA" id="ARBA00022729"/>
    </source>
</evidence>
<dbReference type="OrthoDB" id="9816067at2"/>
<keyword evidence="12" id="KW-1185">Reference proteome</keyword>
<dbReference type="Proteomes" id="UP000276437">
    <property type="component" value="Chromosome"/>
</dbReference>
<organism evidence="11 12">
    <name type="scientific">Methylomusa anaerophila</name>
    <dbReference type="NCBI Taxonomy" id="1930071"/>
    <lineage>
        <taxon>Bacteria</taxon>
        <taxon>Bacillati</taxon>
        <taxon>Bacillota</taxon>
        <taxon>Negativicutes</taxon>
        <taxon>Selenomonadales</taxon>
        <taxon>Sporomusaceae</taxon>
        <taxon>Methylomusa</taxon>
    </lineage>
</organism>
<dbReference type="EMBL" id="AP018449">
    <property type="protein sequence ID" value="BBB91484.1"/>
    <property type="molecule type" value="Genomic_DNA"/>
</dbReference>
<dbReference type="PANTHER" id="PTHR35789:SF1">
    <property type="entry name" value="SPORE GERMINATION PROTEIN B3"/>
    <property type="match status" value="1"/>
</dbReference>
<dbReference type="NCBIfam" id="TIGR02887">
    <property type="entry name" value="spore_ger_x_C"/>
    <property type="match status" value="1"/>
</dbReference>
<gene>
    <name evidence="11" type="primary">gerBC_2</name>
    <name evidence="11" type="ORF">MAMMFC1_02168</name>
</gene>
<evidence type="ECO:0000256" key="1">
    <source>
        <dbReference type="ARBA" id="ARBA00004635"/>
    </source>
</evidence>
<keyword evidence="7" id="KW-0449">Lipoprotein</keyword>
<feature type="region of interest" description="Disordered" evidence="8">
    <location>
        <begin position="205"/>
        <end position="230"/>
    </location>
</feature>
<feature type="domain" description="Spore germination protein N-terminal" evidence="10">
    <location>
        <begin position="23"/>
        <end position="200"/>
    </location>
</feature>
<evidence type="ECO:0000256" key="5">
    <source>
        <dbReference type="ARBA" id="ARBA00023136"/>
    </source>
</evidence>
<comment type="subcellular location">
    <subcellularLocation>
        <location evidence="1">Membrane</location>
        <topology evidence="1">Lipid-anchor</topology>
    </subcellularLocation>
</comment>
<proteinExistence type="inferred from homology"/>
<evidence type="ECO:0000313" key="11">
    <source>
        <dbReference type="EMBL" id="BBB91484.1"/>
    </source>
</evidence>
<dbReference type="InterPro" id="IPR038501">
    <property type="entry name" value="Spore_GerAC_C_sf"/>
</dbReference>
<evidence type="ECO:0000256" key="2">
    <source>
        <dbReference type="ARBA" id="ARBA00007886"/>
    </source>
</evidence>
<dbReference type="GO" id="GO:0016020">
    <property type="term" value="C:membrane"/>
    <property type="evidence" value="ECO:0007669"/>
    <property type="project" value="UniProtKB-SubCell"/>
</dbReference>
<evidence type="ECO:0000256" key="6">
    <source>
        <dbReference type="ARBA" id="ARBA00023139"/>
    </source>
</evidence>
<evidence type="ECO:0000259" key="9">
    <source>
        <dbReference type="Pfam" id="PF05504"/>
    </source>
</evidence>
<dbReference type="Pfam" id="PF25198">
    <property type="entry name" value="Spore_GerAC_N"/>
    <property type="match status" value="1"/>
</dbReference>
<dbReference type="PANTHER" id="PTHR35789">
    <property type="entry name" value="SPORE GERMINATION PROTEIN B3"/>
    <property type="match status" value="1"/>
</dbReference>
<reference evidence="11 12" key="1">
    <citation type="journal article" date="2018" name="Int. J. Syst. Evol. Microbiol.">
        <title>Methylomusa anaerophila gen. nov., sp. nov., an anaerobic methanol-utilizing bacterium isolated from a microbial fuel cell.</title>
        <authorList>
            <person name="Amano N."/>
            <person name="Yamamuro A."/>
            <person name="Miyahara M."/>
            <person name="Kouzuma A."/>
            <person name="Abe T."/>
            <person name="Watanabe K."/>
        </authorList>
    </citation>
    <scope>NUCLEOTIDE SEQUENCE [LARGE SCALE GENOMIC DNA]</scope>
    <source>
        <strain evidence="11 12">MMFC1</strain>
    </source>
</reference>
<sequence>MNKRIFLIAVHILLSLVLSGCWDYIEYEDMAQVVGIGVDYNAESEQSTITIQYQPIKKGRSGMSNSSQGRESQGIVHSATDKTFLGALAKIQEIAPKRLFFGYTQVLLVGEEAAKHNIMEVIDLLDRSPALVSTSSIAVTAGKAEDVLKTADPADIMPSAPAIYKLIHLSPNTGVAYPVTVNKFTEMLAIGGWEAVAPRVVSVEAKSQQQDTKGKTQAKTPTAQDETPANVTFNGEHTGAYTVTGMAAFKGDKFVGWLDEKESMGLNWIMGKKMLNYKFSETSDQAGPGDALYFHVLESKGKIKVQLDSGQPVIYVNVAVKAALRKYYQGEGPDFISAAEVSAEEQGLADSVRSDIEAALQKGQKELQTDIFGFGFALFRESPRLWKSEYEAKWADIYPAIPVKINVEAKVINTGANIKKLIIK</sequence>
<evidence type="ECO:0000256" key="7">
    <source>
        <dbReference type="ARBA" id="ARBA00023288"/>
    </source>
</evidence>
<dbReference type="Pfam" id="PF05504">
    <property type="entry name" value="Spore_GerAC"/>
    <property type="match status" value="1"/>
</dbReference>
<evidence type="ECO:0000256" key="8">
    <source>
        <dbReference type="SAM" id="MobiDB-lite"/>
    </source>
</evidence>
<dbReference type="PROSITE" id="PS51257">
    <property type="entry name" value="PROKAR_LIPOPROTEIN"/>
    <property type="match status" value="1"/>
</dbReference>
<keyword evidence="4" id="KW-0732">Signal</keyword>
<keyword evidence="6" id="KW-0564">Palmitate</keyword>
<evidence type="ECO:0000259" key="10">
    <source>
        <dbReference type="Pfam" id="PF25198"/>
    </source>
</evidence>
<comment type="similarity">
    <text evidence="2">Belongs to the GerABKC lipoprotein family.</text>
</comment>
<accession>A0A348AK86</accession>
<name>A0A348AK86_9FIRM</name>
<protein>
    <submittedName>
        <fullName evidence="11">Spore germination protein B3</fullName>
    </submittedName>
</protein>
<evidence type="ECO:0000313" key="12">
    <source>
        <dbReference type="Proteomes" id="UP000276437"/>
    </source>
</evidence>